<reference evidence="1" key="2">
    <citation type="submission" date="2022-06" db="UniProtKB">
        <authorList>
            <consortium name="EnsemblMetazoa"/>
        </authorList>
    </citation>
    <scope>IDENTIFICATION</scope>
    <source>
        <strain evidence="1">PS312</strain>
    </source>
</reference>
<accession>A0A2A6B6L3</accession>
<keyword evidence="2" id="KW-1185">Reference proteome</keyword>
<dbReference type="EnsemblMetazoa" id="PPA28323.1">
    <property type="protein sequence ID" value="PPA28323.1"/>
    <property type="gene ID" value="WBGene00117877"/>
</dbReference>
<sequence length="365" mass="41870">MGIFYSKPISSRRNFDRDSVILCDGHNRLQKPKFAGTPNGRFVFILGNMHVTSDGYQDDSQDLAISFQLDVIDLFLSKRTRIGNISDFYNFGHPTGFYSLNEGNVVLVDYDPFDKTLRQRLIQIDMIKETAECVFYRGYEVNLESLFHLQTSTGEANVHVRQFYETGEAGEAGVSTFHPPFFIKNTVLGFFIDPNCVDDLIDPMKVLFKHIVHSRGQYTVYTAVFLWSWNWRRLGGLCIQASMRMLYLRAVLLEPKTEKFIGFGTLNTRTLEWSEIKATMWNEEETNLIPLKDGHFLVTSMTSEKAQNRIIGLDILAQQKMERFRIIGNPQRMCSLALLSSIAVQKNDRIPSELLEQIAARMIAC</sequence>
<organism evidence="1 2">
    <name type="scientific">Pristionchus pacificus</name>
    <name type="common">Parasitic nematode worm</name>
    <dbReference type="NCBI Taxonomy" id="54126"/>
    <lineage>
        <taxon>Eukaryota</taxon>
        <taxon>Metazoa</taxon>
        <taxon>Ecdysozoa</taxon>
        <taxon>Nematoda</taxon>
        <taxon>Chromadorea</taxon>
        <taxon>Rhabditida</taxon>
        <taxon>Rhabditina</taxon>
        <taxon>Diplogasteromorpha</taxon>
        <taxon>Diplogasteroidea</taxon>
        <taxon>Neodiplogasteridae</taxon>
        <taxon>Pristionchus</taxon>
    </lineage>
</organism>
<dbReference type="AlphaFoldDB" id="A0A2A6B6L3"/>
<dbReference type="Proteomes" id="UP000005239">
    <property type="component" value="Unassembled WGS sequence"/>
</dbReference>
<evidence type="ECO:0000313" key="2">
    <source>
        <dbReference type="Proteomes" id="UP000005239"/>
    </source>
</evidence>
<accession>A0A8R1UGY3</accession>
<reference evidence="2" key="1">
    <citation type="journal article" date="2008" name="Nat. Genet.">
        <title>The Pristionchus pacificus genome provides a unique perspective on nematode lifestyle and parasitism.</title>
        <authorList>
            <person name="Dieterich C."/>
            <person name="Clifton S.W."/>
            <person name="Schuster L.N."/>
            <person name="Chinwalla A."/>
            <person name="Delehaunty K."/>
            <person name="Dinkelacker I."/>
            <person name="Fulton L."/>
            <person name="Fulton R."/>
            <person name="Godfrey J."/>
            <person name="Minx P."/>
            <person name="Mitreva M."/>
            <person name="Roeseler W."/>
            <person name="Tian H."/>
            <person name="Witte H."/>
            <person name="Yang S.P."/>
            <person name="Wilson R.K."/>
            <person name="Sommer R.J."/>
        </authorList>
    </citation>
    <scope>NUCLEOTIDE SEQUENCE [LARGE SCALE GENOMIC DNA]</scope>
    <source>
        <strain evidence="2">PS312</strain>
    </source>
</reference>
<gene>
    <name evidence="1" type="primary">WBGene00117877</name>
</gene>
<name>A0A2A6B6L3_PRIPA</name>
<proteinExistence type="predicted"/>
<evidence type="ECO:0000313" key="1">
    <source>
        <dbReference type="EnsemblMetazoa" id="PPA28323.1"/>
    </source>
</evidence>
<protein>
    <submittedName>
        <fullName evidence="1">Uncharacterized protein</fullName>
    </submittedName>
</protein>